<proteinExistence type="predicted"/>
<dbReference type="Proteomes" id="UP000287651">
    <property type="component" value="Unassembled WGS sequence"/>
</dbReference>
<comment type="caution">
    <text evidence="1">The sequence shown here is derived from an EMBL/GenBank/DDBJ whole genome shotgun (WGS) entry which is preliminary data.</text>
</comment>
<dbReference type="EMBL" id="AMZH03035246">
    <property type="protein sequence ID" value="RRT31868.1"/>
    <property type="molecule type" value="Genomic_DNA"/>
</dbReference>
<accession>A0A426WXD5</accession>
<dbReference type="AlphaFoldDB" id="A0A426WXD5"/>
<evidence type="ECO:0000313" key="2">
    <source>
        <dbReference type="Proteomes" id="UP000287651"/>
    </source>
</evidence>
<name>A0A426WXD5_ENSVE</name>
<reference evidence="1 2" key="1">
    <citation type="journal article" date="2014" name="Agronomy (Basel)">
        <title>A Draft Genome Sequence for Ensete ventricosum, the Drought-Tolerant Tree Against Hunger.</title>
        <authorList>
            <person name="Harrison J."/>
            <person name="Moore K.A."/>
            <person name="Paszkiewicz K."/>
            <person name="Jones T."/>
            <person name="Grant M."/>
            <person name="Ambacheew D."/>
            <person name="Muzemil S."/>
            <person name="Studholme D.J."/>
        </authorList>
    </citation>
    <scope>NUCLEOTIDE SEQUENCE [LARGE SCALE GENOMIC DNA]</scope>
</reference>
<sequence>MTGTYRQHPDDNFDPKDFSMVQNINYNNVVAENVTMAAKLEGIPSAPFTGICIYNLSAEVVKSKSQYGIAPTWRASYSALPLPEDDIPVDCVGLKECSYRRTKP</sequence>
<dbReference type="PANTHER" id="PTHR31339">
    <property type="entry name" value="PECTIN LYASE-RELATED"/>
    <property type="match status" value="1"/>
</dbReference>
<protein>
    <submittedName>
        <fullName evidence="1">Uncharacterized protein</fullName>
    </submittedName>
</protein>
<dbReference type="PANTHER" id="PTHR31339:SF83">
    <property type="entry name" value="OS03G0124900 PROTEIN"/>
    <property type="match status" value="1"/>
</dbReference>
<evidence type="ECO:0000313" key="1">
    <source>
        <dbReference type="EMBL" id="RRT31868.1"/>
    </source>
</evidence>
<organism evidence="1 2">
    <name type="scientific">Ensete ventricosum</name>
    <name type="common">Abyssinian banana</name>
    <name type="synonym">Musa ensete</name>
    <dbReference type="NCBI Taxonomy" id="4639"/>
    <lineage>
        <taxon>Eukaryota</taxon>
        <taxon>Viridiplantae</taxon>
        <taxon>Streptophyta</taxon>
        <taxon>Embryophyta</taxon>
        <taxon>Tracheophyta</taxon>
        <taxon>Spermatophyta</taxon>
        <taxon>Magnoliopsida</taxon>
        <taxon>Liliopsida</taxon>
        <taxon>Zingiberales</taxon>
        <taxon>Musaceae</taxon>
        <taxon>Ensete</taxon>
    </lineage>
</organism>
<gene>
    <name evidence="1" type="ORF">B296_00048258</name>
</gene>
<dbReference type="InterPro" id="IPR051801">
    <property type="entry name" value="GH28_Enzymes"/>
</dbReference>